<comment type="similarity">
    <text evidence="1">Belongs to the AfsR/DnrI/RedD regulatory family.</text>
</comment>
<keyword evidence="10" id="KW-1185">Reference proteome</keyword>
<dbReference type="OrthoDB" id="134712at2"/>
<dbReference type="SMART" id="SM01043">
    <property type="entry name" value="BTAD"/>
    <property type="match status" value="1"/>
</dbReference>
<dbReference type="InterPro" id="IPR041664">
    <property type="entry name" value="AAA_16"/>
</dbReference>
<name>A0A1N7GXU2_9NOCA</name>
<keyword evidence="6" id="KW-0175">Coiled coil</keyword>
<dbReference type="InterPro" id="IPR036388">
    <property type="entry name" value="WH-like_DNA-bd_sf"/>
</dbReference>
<sequence length="1069" mass="113926">MHAEIDGRTVDLGGPRQRALVARLVVARGQVVSTDRLIDDLWEGEPPPKALAALQVHISHLRRLLEPTRVRRAPARVIVSTAPGYALHLPDSAVDVWAFEADMRTGLTIADPGMRRTALRAALTRWEGEPLGAYLFTSWATAGVDRWARLHRETVQRLAATCFDLGDPAETVALLHDLVRDHPDAEDTAALLARAQYRIGRQADALSTLRMVRAHLVDELGVDPGSAIRDLEADILAHADHLDAPERTDPSAPAAPTSEPEPIPAQQDTLTGREAEVRRLMDLARAVTASNAVRVVTVVADAGSGKSTLLRAASGVLRQRDWTVAVGHCPEVDGAPAAWAWHDVLSALGASTDIGDAFTAARAVSAGISALAADRPVAIVVEDVHRADSVTLQILRQVVGWLADRPTLVLLSYRPHEVSVELAATLGALAGSVVERMELGGLGDDGIRQIAGSVGLDDLDDTGIALLRSRTGANPLYVREFATLVAAEGWARARSTVPAGVRDVLGQRIARLPAGTARMLRIAAVCGQSVDVDVLLALSGDVEDDLLDEIDMAEISGLVTSTPTGQVRFTHVLIRDTVYAGIPALRRGRMHWSAFEILSRRDPRRFDDLAVHAAAGASESTAEQALDVVRAAARRRDAQGARADSVTLWRSTITLHELAGHDHADAETADRRALVTSLCDLVPALAYSGAEAQARAVRDRAITLAVAIGDPHLTVSALTSWRAPVIWSTQVHRIADVELLDLLSRYVARSNGVDRVRLLTATVFEAEGHDLTLASSASEEAARMARELDDLEALCAALNARTFIALGPDLRDELPPLVDELLAAADAADLVPYRALGHFLAFLVAARATDLPAARSHVDQSLESATGGQVAQLAAVLSAFDAVLDVLRGDLDSAHTRYQALSRRLIEAGSANGAVLGLAGEIVVGWARGSIAHLVTPLAPFYAEAPDSAPWFYAVALLDAGELGTLRTVYDRRHPISRDYYWSVMTVFKAKVVVAIGDTDTAAEVYDDLVAASGTMAGLDSGSVVFGPVDDALADLAQLMGDRDAARHHRDRAASVRAAVAHGLSVLDG</sequence>
<keyword evidence="4" id="KW-0804">Transcription</keyword>
<dbReference type="Gene3D" id="1.25.40.10">
    <property type="entry name" value="Tetratricopeptide repeat domain"/>
    <property type="match status" value="1"/>
</dbReference>
<evidence type="ECO:0000259" key="8">
    <source>
        <dbReference type="PROSITE" id="PS51755"/>
    </source>
</evidence>
<feature type="domain" description="OmpR/PhoB-type" evidence="8">
    <location>
        <begin position="1"/>
        <end position="89"/>
    </location>
</feature>
<dbReference type="GO" id="GO:0006355">
    <property type="term" value="P:regulation of DNA-templated transcription"/>
    <property type="evidence" value="ECO:0007669"/>
    <property type="project" value="InterPro"/>
</dbReference>
<evidence type="ECO:0000256" key="1">
    <source>
        <dbReference type="ARBA" id="ARBA00005820"/>
    </source>
</evidence>
<dbReference type="AlphaFoldDB" id="A0A1N7GXU2"/>
<evidence type="ECO:0000313" key="10">
    <source>
        <dbReference type="Proteomes" id="UP000186218"/>
    </source>
</evidence>
<dbReference type="GO" id="GO:0000160">
    <property type="term" value="P:phosphorelay signal transduction system"/>
    <property type="evidence" value="ECO:0007669"/>
    <property type="project" value="InterPro"/>
</dbReference>
<feature type="coiled-coil region" evidence="6">
    <location>
        <begin position="774"/>
        <end position="801"/>
    </location>
</feature>
<keyword evidence="3 5" id="KW-0238">DNA-binding</keyword>
<accession>A0A1N7GXU2</accession>
<dbReference type="InterPro" id="IPR016032">
    <property type="entry name" value="Sig_transdc_resp-reg_C-effctor"/>
</dbReference>
<dbReference type="PANTHER" id="PTHR35807:SF1">
    <property type="entry name" value="TRANSCRIPTIONAL REGULATOR REDD"/>
    <property type="match status" value="1"/>
</dbReference>
<dbReference type="SUPFAM" id="SSF46894">
    <property type="entry name" value="C-terminal effector domain of the bipartite response regulators"/>
    <property type="match status" value="1"/>
</dbReference>
<dbReference type="InterPro" id="IPR051677">
    <property type="entry name" value="AfsR-DnrI-RedD_regulator"/>
</dbReference>
<evidence type="ECO:0000256" key="6">
    <source>
        <dbReference type="SAM" id="Coils"/>
    </source>
</evidence>
<dbReference type="STRING" id="1344003.SAMN05445060_3256"/>
<dbReference type="GO" id="GO:0003677">
    <property type="term" value="F:DNA binding"/>
    <property type="evidence" value="ECO:0007669"/>
    <property type="project" value="UniProtKB-UniRule"/>
</dbReference>
<dbReference type="Pfam" id="PF13191">
    <property type="entry name" value="AAA_16"/>
    <property type="match status" value="1"/>
</dbReference>
<evidence type="ECO:0000256" key="4">
    <source>
        <dbReference type="ARBA" id="ARBA00023163"/>
    </source>
</evidence>
<evidence type="ECO:0000256" key="5">
    <source>
        <dbReference type="PROSITE-ProRule" id="PRU01091"/>
    </source>
</evidence>
<gene>
    <name evidence="9" type="ORF">SAMN05445060_3256</name>
</gene>
<dbReference type="InterPro" id="IPR005158">
    <property type="entry name" value="BTAD"/>
</dbReference>
<dbReference type="PANTHER" id="PTHR35807">
    <property type="entry name" value="TRANSCRIPTIONAL REGULATOR REDD-RELATED"/>
    <property type="match status" value="1"/>
</dbReference>
<organism evidence="9 10">
    <name type="scientific">Williamsia sterculiae</name>
    <dbReference type="NCBI Taxonomy" id="1344003"/>
    <lineage>
        <taxon>Bacteria</taxon>
        <taxon>Bacillati</taxon>
        <taxon>Actinomycetota</taxon>
        <taxon>Actinomycetes</taxon>
        <taxon>Mycobacteriales</taxon>
        <taxon>Nocardiaceae</taxon>
        <taxon>Williamsia</taxon>
    </lineage>
</organism>
<evidence type="ECO:0000256" key="2">
    <source>
        <dbReference type="ARBA" id="ARBA00023015"/>
    </source>
</evidence>
<protein>
    <submittedName>
        <fullName evidence="9">DNA-binding transcriptional activator of the SARP family</fullName>
    </submittedName>
</protein>
<evidence type="ECO:0000256" key="3">
    <source>
        <dbReference type="ARBA" id="ARBA00023125"/>
    </source>
</evidence>
<dbReference type="Pfam" id="PF00486">
    <property type="entry name" value="Trans_reg_C"/>
    <property type="match status" value="1"/>
</dbReference>
<proteinExistence type="inferred from homology"/>
<dbReference type="InterPro" id="IPR011990">
    <property type="entry name" value="TPR-like_helical_dom_sf"/>
</dbReference>
<feature type="region of interest" description="Disordered" evidence="7">
    <location>
        <begin position="244"/>
        <end position="269"/>
    </location>
</feature>
<dbReference type="InterPro" id="IPR001867">
    <property type="entry name" value="OmpR/PhoB-type_DNA-bd"/>
</dbReference>
<dbReference type="RefSeq" id="WP_083710140.1">
    <property type="nucleotide sequence ID" value="NZ_FTNT01000010.1"/>
</dbReference>
<evidence type="ECO:0000313" key="9">
    <source>
        <dbReference type="EMBL" id="SIS17404.1"/>
    </source>
</evidence>
<reference evidence="9 10" key="1">
    <citation type="submission" date="2017-01" db="EMBL/GenBank/DDBJ databases">
        <authorList>
            <person name="Mah S.A."/>
            <person name="Swanson W.J."/>
            <person name="Moy G.W."/>
            <person name="Vacquier V.D."/>
        </authorList>
    </citation>
    <scope>NUCLEOTIDE SEQUENCE [LARGE SCALE GENOMIC DNA]</scope>
    <source>
        <strain evidence="9 10">CPCC 203464</strain>
    </source>
</reference>
<dbReference type="EMBL" id="FTNT01000010">
    <property type="protein sequence ID" value="SIS17404.1"/>
    <property type="molecule type" value="Genomic_DNA"/>
</dbReference>
<dbReference type="SUPFAM" id="SSF48452">
    <property type="entry name" value="TPR-like"/>
    <property type="match status" value="1"/>
</dbReference>
<dbReference type="SUPFAM" id="SSF52540">
    <property type="entry name" value="P-loop containing nucleoside triphosphate hydrolases"/>
    <property type="match status" value="1"/>
</dbReference>
<dbReference type="Pfam" id="PF03704">
    <property type="entry name" value="BTAD"/>
    <property type="match status" value="1"/>
</dbReference>
<feature type="DNA-binding region" description="OmpR/PhoB-type" evidence="5">
    <location>
        <begin position="1"/>
        <end position="89"/>
    </location>
</feature>
<keyword evidence="2" id="KW-0805">Transcription regulation</keyword>
<feature type="compositionally biased region" description="Low complexity" evidence="7">
    <location>
        <begin position="250"/>
        <end position="260"/>
    </location>
</feature>
<dbReference type="SMART" id="SM00862">
    <property type="entry name" value="Trans_reg_C"/>
    <property type="match status" value="1"/>
</dbReference>
<dbReference type="Gene3D" id="1.10.10.10">
    <property type="entry name" value="Winged helix-like DNA-binding domain superfamily/Winged helix DNA-binding domain"/>
    <property type="match status" value="1"/>
</dbReference>
<dbReference type="Proteomes" id="UP000186218">
    <property type="component" value="Unassembled WGS sequence"/>
</dbReference>
<dbReference type="PROSITE" id="PS51755">
    <property type="entry name" value="OMPR_PHOB"/>
    <property type="match status" value="1"/>
</dbReference>
<dbReference type="Gene3D" id="3.40.50.300">
    <property type="entry name" value="P-loop containing nucleotide triphosphate hydrolases"/>
    <property type="match status" value="1"/>
</dbReference>
<evidence type="ECO:0000256" key="7">
    <source>
        <dbReference type="SAM" id="MobiDB-lite"/>
    </source>
</evidence>
<dbReference type="InterPro" id="IPR027417">
    <property type="entry name" value="P-loop_NTPase"/>
</dbReference>
<dbReference type="CDD" id="cd15831">
    <property type="entry name" value="BTAD"/>
    <property type="match status" value="1"/>
</dbReference>